<keyword evidence="1" id="KW-1133">Transmembrane helix</keyword>
<gene>
    <name evidence="2" type="ORF">PAPOLLO_LOCUS20846</name>
</gene>
<dbReference type="Proteomes" id="UP000691718">
    <property type="component" value="Unassembled WGS sequence"/>
</dbReference>
<proteinExistence type="predicted"/>
<reference evidence="2" key="1">
    <citation type="submission" date="2021-04" db="EMBL/GenBank/DDBJ databases">
        <authorList>
            <person name="Tunstrom K."/>
        </authorList>
    </citation>
    <scope>NUCLEOTIDE SEQUENCE</scope>
</reference>
<evidence type="ECO:0000313" key="3">
    <source>
        <dbReference type="Proteomes" id="UP000691718"/>
    </source>
</evidence>
<keyword evidence="3" id="KW-1185">Reference proteome</keyword>
<organism evidence="2 3">
    <name type="scientific">Parnassius apollo</name>
    <name type="common">Apollo butterfly</name>
    <name type="synonym">Papilio apollo</name>
    <dbReference type="NCBI Taxonomy" id="110799"/>
    <lineage>
        <taxon>Eukaryota</taxon>
        <taxon>Metazoa</taxon>
        <taxon>Ecdysozoa</taxon>
        <taxon>Arthropoda</taxon>
        <taxon>Hexapoda</taxon>
        <taxon>Insecta</taxon>
        <taxon>Pterygota</taxon>
        <taxon>Neoptera</taxon>
        <taxon>Endopterygota</taxon>
        <taxon>Lepidoptera</taxon>
        <taxon>Glossata</taxon>
        <taxon>Ditrysia</taxon>
        <taxon>Papilionoidea</taxon>
        <taxon>Papilionidae</taxon>
        <taxon>Parnassiinae</taxon>
        <taxon>Parnassini</taxon>
        <taxon>Parnassius</taxon>
        <taxon>Parnassius</taxon>
    </lineage>
</organism>
<dbReference type="AlphaFoldDB" id="A0A8S3XPP6"/>
<dbReference type="EMBL" id="CAJQZP010001288">
    <property type="protein sequence ID" value="CAG5036473.1"/>
    <property type="molecule type" value="Genomic_DNA"/>
</dbReference>
<accession>A0A8S3XPP6</accession>
<evidence type="ECO:0000256" key="1">
    <source>
        <dbReference type="SAM" id="Phobius"/>
    </source>
</evidence>
<keyword evidence="1" id="KW-0472">Membrane</keyword>
<feature type="transmembrane region" description="Helical" evidence="1">
    <location>
        <begin position="6"/>
        <end position="29"/>
    </location>
</feature>
<name>A0A8S3XPP6_PARAO</name>
<comment type="caution">
    <text evidence="2">The sequence shown here is derived from an EMBL/GenBank/DDBJ whole genome shotgun (WGS) entry which is preliminary data.</text>
</comment>
<evidence type="ECO:0000313" key="2">
    <source>
        <dbReference type="EMBL" id="CAG5036473.1"/>
    </source>
</evidence>
<keyword evidence="1" id="KW-0812">Transmembrane</keyword>
<sequence length="150" mass="16530">MNTNALLAYLWVKVGEFGGSFYGAGAIYYHHRAKPGRVRYILRSNIFDGAELEGLRREAVPSSDENATAEDAVPQLAEQPAYVDAAVNTPVVADSNYDGPFAQELEIEQMSSTLEEAIVETRSTPLENLPRLPSIALSKRNRAVMRALYP</sequence>
<protein>
    <submittedName>
        <fullName evidence="2">(apollo) hypothetical protein</fullName>
    </submittedName>
</protein>
<dbReference type="OrthoDB" id="2194416at2759"/>